<name>A0A1C3RLL4_9PROT</name>
<sequence length="67" mass="7193">MHLLGLHGTANAETAPPDGRMCFTPSSLTLRFIQTNILINILMMCLPPLPCGGIFYGTSPKIGEVYG</sequence>
<evidence type="ECO:0000313" key="1">
    <source>
        <dbReference type="EMBL" id="SCA58176.1"/>
    </source>
</evidence>
<gene>
    <name evidence="1" type="ORF">MTBPR1_90023</name>
</gene>
<dbReference type="RefSeq" id="WP_069190181.1">
    <property type="nucleotide sequence ID" value="NZ_FLYE01000048.1"/>
</dbReference>
<dbReference type="AlphaFoldDB" id="A0A1C3RLL4"/>
<dbReference type="EMBL" id="FLYE01000048">
    <property type="protein sequence ID" value="SCA58176.1"/>
    <property type="molecule type" value="Genomic_DNA"/>
</dbReference>
<reference evidence="1 2" key="1">
    <citation type="submission" date="2016-07" db="EMBL/GenBank/DDBJ databases">
        <authorList>
            <person name="Lefevre C.T."/>
        </authorList>
    </citation>
    <scope>NUCLEOTIDE SEQUENCE [LARGE SCALE GENOMIC DNA]</scope>
    <source>
        <strain evidence="1">PR1</strain>
    </source>
</reference>
<keyword evidence="2" id="KW-1185">Reference proteome</keyword>
<dbReference type="Proteomes" id="UP000231658">
    <property type="component" value="Unassembled WGS sequence"/>
</dbReference>
<dbReference type="STRING" id="1867952.MTBPR1_90023"/>
<evidence type="ECO:0000313" key="2">
    <source>
        <dbReference type="Proteomes" id="UP000231658"/>
    </source>
</evidence>
<proteinExistence type="predicted"/>
<organism evidence="1 2">
    <name type="scientific">Candidatus Terasakiella magnetica</name>
    <dbReference type="NCBI Taxonomy" id="1867952"/>
    <lineage>
        <taxon>Bacteria</taxon>
        <taxon>Pseudomonadati</taxon>
        <taxon>Pseudomonadota</taxon>
        <taxon>Alphaproteobacteria</taxon>
        <taxon>Rhodospirillales</taxon>
        <taxon>Terasakiellaceae</taxon>
        <taxon>Terasakiella</taxon>
    </lineage>
</organism>
<accession>A0A1C3RLL4</accession>
<protein>
    <submittedName>
        <fullName evidence="1">Uncharacterized protein</fullName>
    </submittedName>
</protein>